<evidence type="ECO:0000259" key="2">
    <source>
        <dbReference type="Pfam" id="PF24626"/>
    </source>
</evidence>
<dbReference type="GO" id="GO:0019898">
    <property type="term" value="C:extrinsic component of membrane"/>
    <property type="evidence" value="ECO:0007669"/>
    <property type="project" value="InterPro"/>
</dbReference>
<dbReference type="Pfam" id="PF01789">
    <property type="entry name" value="PsbP"/>
    <property type="match status" value="1"/>
</dbReference>
<organism evidence="3">
    <name type="scientific">Tanacetum cinerariifolium</name>
    <name type="common">Dalmatian daisy</name>
    <name type="synonym">Chrysanthemum cinerariifolium</name>
    <dbReference type="NCBI Taxonomy" id="118510"/>
    <lineage>
        <taxon>Eukaryota</taxon>
        <taxon>Viridiplantae</taxon>
        <taxon>Streptophyta</taxon>
        <taxon>Embryophyta</taxon>
        <taxon>Tracheophyta</taxon>
        <taxon>Spermatophyta</taxon>
        <taxon>Magnoliopsida</taxon>
        <taxon>eudicotyledons</taxon>
        <taxon>Gunneridae</taxon>
        <taxon>Pentapetalae</taxon>
        <taxon>asterids</taxon>
        <taxon>campanulids</taxon>
        <taxon>Asterales</taxon>
        <taxon>Asteraceae</taxon>
        <taxon>Asteroideae</taxon>
        <taxon>Anthemideae</taxon>
        <taxon>Anthemidinae</taxon>
        <taxon>Tanacetum</taxon>
    </lineage>
</organism>
<dbReference type="GO" id="GO:0015979">
    <property type="term" value="P:photosynthesis"/>
    <property type="evidence" value="ECO:0007669"/>
    <property type="project" value="InterPro"/>
</dbReference>
<dbReference type="EMBL" id="BKCJ010006073">
    <property type="protein sequence ID" value="GEU70218.1"/>
    <property type="molecule type" value="Genomic_DNA"/>
</dbReference>
<dbReference type="Pfam" id="PF24626">
    <property type="entry name" value="SH3_Tf2-1"/>
    <property type="match status" value="1"/>
</dbReference>
<feature type="domain" description="Tf2-1-like SH3-like" evidence="2">
    <location>
        <begin position="29"/>
        <end position="68"/>
    </location>
</feature>
<proteinExistence type="predicted"/>
<dbReference type="GO" id="GO:0005509">
    <property type="term" value="F:calcium ion binding"/>
    <property type="evidence" value="ECO:0007669"/>
    <property type="project" value="InterPro"/>
</dbReference>
<reference evidence="3" key="1">
    <citation type="journal article" date="2019" name="Sci. Rep.">
        <title>Draft genome of Tanacetum cinerariifolium, the natural source of mosquito coil.</title>
        <authorList>
            <person name="Yamashiro T."/>
            <person name="Shiraishi A."/>
            <person name="Satake H."/>
            <person name="Nakayama K."/>
        </authorList>
    </citation>
    <scope>NUCLEOTIDE SEQUENCE</scope>
</reference>
<dbReference type="InterPro" id="IPR056924">
    <property type="entry name" value="SH3_Tf2-1"/>
</dbReference>
<dbReference type="InterPro" id="IPR002683">
    <property type="entry name" value="PsbP_C"/>
</dbReference>
<dbReference type="AlphaFoldDB" id="A0A6L2M8F1"/>
<sequence>MLKFHLRRAQDRMKAIADGHRTDRQYAVGDMVYLKLQPYRQTTVRQGLHHKLSSKFYGPFQVLEKIGELKKCKTEEIAMGNFPTCTEDGLIAVEPVKILDRRMQKRGNSATVYVLVQWANGGWIDMRWEGIAVTACERAGFLYPARMYYLEYTLKNPGESERHLVSVLGIANNGWYNRLYTVTGQYLDDESEKYRTMIEKAVASFKLV</sequence>
<evidence type="ECO:0000259" key="1">
    <source>
        <dbReference type="Pfam" id="PF01789"/>
    </source>
</evidence>
<gene>
    <name evidence="3" type="ORF">Tci_042196</name>
</gene>
<evidence type="ECO:0000313" key="3">
    <source>
        <dbReference type="EMBL" id="GEU70218.1"/>
    </source>
</evidence>
<dbReference type="SUPFAM" id="SSF55724">
    <property type="entry name" value="Mog1p/PsbP-like"/>
    <property type="match status" value="1"/>
</dbReference>
<dbReference type="Gene3D" id="3.40.1000.10">
    <property type="entry name" value="Mog1/PsbP, alpha/beta/alpha sandwich"/>
    <property type="match status" value="1"/>
</dbReference>
<protein>
    <submittedName>
        <fullName evidence="3">Retrotransposable element Tf2</fullName>
    </submittedName>
</protein>
<accession>A0A6L2M8F1</accession>
<comment type="caution">
    <text evidence="3">The sequence shown here is derived from an EMBL/GenBank/DDBJ whole genome shotgun (WGS) entry which is preliminary data.</text>
</comment>
<dbReference type="InterPro" id="IPR016123">
    <property type="entry name" value="Mog1/PsbP_a/b/a-sand"/>
</dbReference>
<name>A0A6L2M8F1_TANCI</name>
<feature type="domain" description="PsbP C-terminal" evidence="1">
    <location>
        <begin position="146"/>
        <end position="206"/>
    </location>
</feature>
<dbReference type="GO" id="GO:0009654">
    <property type="term" value="C:photosystem II oxygen evolving complex"/>
    <property type="evidence" value="ECO:0007669"/>
    <property type="project" value="InterPro"/>
</dbReference>